<dbReference type="GO" id="GO:0009653">
    <property type="term" value="P:anatomical structure morphogenesis"/>
    <property type="evidence" value="ECO:0007669"/>
    <property type="project" value="TreeGrafter"/>
</dbReference>
<dbReference type="FunFam" id="1.10.10.10:FF:000042">
    <property type="entry name" value="hepatocyte nuclear factor 3-beta"/>
    <property type="match status" value="1"/>
</dbReference>
<dbReference type="InterPro" id="IPR050211">
    <property type="entry name" value="FOX_domain-containing"/>
</dbReference>
<dbReference type="Gene3D" id="1.10.10.10">
    <property type="entry name" value="Winged helix-like DNA-binding domain superfamily/Winged helix DNA-binding domain"/>
    <property type="match status" value="1"/>
</dbReference>
<dbReference type="InterPro" id="IPR030456">
    <property type="entry name" value="TF_fork_head_CS_2"/>
</dbReference>
<proteinExistence type="predicted"/>
<dbReference type="AlphaFoldDB" id="A0AAV4V0L9"/>
<evidence type="ECO:0000256" key="4">
    <source>
        <dbReference type="PROSITE-ProRule" id="PRU00089"/>
    </source>
</evidence>
<dbReference type="InterPro" id="IPR036390">
    <property type="entry name" value="WH_DNA-bd_sf"/>
</dbReference>
<dbReference type="GO" id="GO:0005634">
    <property type="term" value="C:nucleus"/>
    <property type="evidence" value="ECO:0007669"/>
    <property type="project" value="UniProtKB-SubCell"/>
</dbReference>
<dbReference type="SUPFAM" id="SSF46785">
    <property type="entry name" value="Winged helix' DNA-binding domain"/>
    <property type="match status" value="1"/>
</dbReference>
<evidence type="ECO:0000256" key="1">
    <source>
        <dbReference type="ARBA" id="ARBA00004123"/>
    </source>
</evidence>
<feature type="region of interest" description="Disordered" evidence="5">
    <location>
        <begin position="205"/>
        <end position="239"/>
    </location>
</feature>
<dbReference type="PROSITE" id="PS00657">
    <property type="entry name" value="FORK_HEAD_1"/>
    <property type="match status" value="1"/>
</dbReference>
<organism evidence="7 8">
    <name type="scientific">Caerostris extrusa</name>
    <name type="common">Bark spider</name>
    <name type="synonym">Caerostris bankana</name>
    <dbReference type="NCBI Taxonomy" id="172846"/>
    <lineage>
        <taxon>Eukaryota</taxon>
        <taxon>Metazoa</taxon>
        <taxon>Ecdysozoa</taxon>
        <taxon>Arthropoda</taxon>
        <taxon>Chelicerata</taxon>
        <taxon>Arachnida</taxon>
        <taxon>Araneae</taxon>
        <taxon>Araneomorphae</taxon>
        <taxon>Entelegynae</taxon>
        <taxon>Araneoidea</taxon>
        <taxon>Araneidae</taxon>
        <taxon>Caerostris</taxon>
    </lineage>
</organism>
<dbReference type="InterPro" id="IPR036388">
    <property type="entry name" value="WH-like_DNA-bd_sf"/>
</dbReference>
<dbReference type="InterPro" id="IPR018122">
    <property type="entry name" value="TF_fork_head_CS_1"/>
</dbReference>
<dbReference type="Pfam" id="PF00250">
    <property type="entry name" value="Forkhead"/>
    <property type="match status" value="1"/>
</dbReference>
<accession>A0AAV4V0L9</accession>
<evidence type="ECO:0000256" key="5">
    <source>
        <dbReference type="SAM" id="MobiDB-lite"/>
    </source>
</evidence>
<feature type="domain" description="Fork-head" evidence="6">
    <location>
        <begin position="105"/>
        <end position="199"/>
    </location>
</feature>
<protein>
    <submittedName>
        <fullName evidence="7">Silk gland factor 1</fullName>
    </submittedName>
</protein>
<reference evidence="7 8" key="1">
    <citation type="submission" date="2021-06" db="EMBL/GenBank/DDBJ databases">
        <title>Caerostris extrusa draft genome.</title>
        <authorList>
            <person name="Kono N."/>
            <person name="Arakawa K."/>
        </authorList>
    </citation>
    <scope>NUCLEOTIDE SEQUENCE [LARGE SCALE GENOMIC DNA]</scope>
</reference>
<evidence type="ECO:0000256" key="2">
    <source>
        <dbReference type="ARBA" id="ARBA00023125"/>
    </source>
</evidence>
<dbReference type="GO" id="GO:0030154">
    <property type="term" value="P:cell differentiation"/>
    <property type="evidence" value="ECO:0007669"/>
    <property type="project" value="TreeGrafter"/>
</dbReference>
<keyword evidence="2 4" id="KW-0238">DNA-binding</keyword>
<comment type="caution">
    <text evidence="7">The sequence shown here is derived from an EMBL/GenBank/DDBJ whole genome shotgun (WGS) entry which is preliminary data.</text>
</comment>
<dbReference type="GO" id="GO:0000981">
    <property type="term" value="F:DNA-binding transcription factor activity, RNA polymerase II-specific"/>
    <property type="evidence" value="ECO:0007669"/>
    <property type="project" value="TreeGrafter"/>
</dbReference>
<dbReference type="PROSITE" id="PS00658">
    <property type="entry name" value="FORK_HEAD_2"/>
    <property type="match status" value="1"/>
</dbReference>
<keyword evidence="8" id="KW-1185">Reference proteome</keyword>
<feature type="DNA-binding region" description="Fork-head" evidence="4">
    <location>
        <begin position="105"/>
        <end position="199"/>
    </location>
</feature>
<dbReference type="PANTHER" id="PTHR11829">
    <property type="entry name" value="FORKHEAD BOX PROTEIN"/>
    <property type="match status" value="1"/>
</dbReference>
<dbReference type="GO" id="GO:0000978">
    <property type="term" value="F:RNA polymerase II cis-regulatory region sequence-specific DNA binding"/>
    <property type="evidence" value="ECO:0007669"/>
    <property type="project" value="TreeGrafter"/>
</dbReference>
<evidence type="ECO:0000313" key="7">
    <source>
        <dbReference type="EMBL" id="GIY63787.1"/>
    </source>
</evidence>
<dbReference type="PANTHER" id="PTHR11829:SF380">
    <property type="entry name" value="PROTEIN FORK HEAD"/>
    <property type="match status" value="1"/>
</dbReference>
<evidence type="ECO:0000313" key="8">
    <source>
        <dbReference type="Proteomes" id="UP001054945"/>
    </source>
</evidence>
<name>A0AAV4V0L9_CAEEX</name>
<dbReference type="PROSITE" id="PS50039">
    <property type="entry name" value="FORK_HEAD_3"/>
    <property type="match status" value="1"/>
</dbReference>
<evidence type="ECO:0000259" key="6">
    <source>
        <dbReference type="PROSITE" id="PS50039"/>
    </source>
</evidence>
<sequence length="482" mass="54501">MASGGYMTSAGPMPMPMNYTTSTFGSNFLSHQSLGSVNAPCMPQQIPNLTSIPLNNNAGCVDLQSFMNGEAYSMANQTDYNMNNLAFAQKVRTDKYRRHFQNTSKPPYSYISLISMAIENSPNQMLTLSEIYQHIMDTYPYYRQNQQRWQNSIRHSLSFNDCFVKVARTPDKPGKGSFWSLHPDSKNMFENGCFLRRQKRFKCIKREATRTQKNRKQSTESSPRLSPNAEIHNNNNDNNIKMNRKVISLKSDSVPNLPPITNSLQLPAINNPYSALYQNSVLNANSMIDNSKSGLRGDCYKQEMNCPSLNSCSLNDSPMQASGYPQDYMKTCTDYFNLPPLKMETGNHGLSATNLSFSINNIISQTDQRIDPRYFELPTSSFNSYSSNFPTNENMSYFHSSSLYPVSQSLSTTFEARLTWSSWKHADADESLQLRFTGNSSISSRNVMALAALIASFLKEKKKLFLYTILNLQNGSLVVLPM</sequence>
<evidence type="ECO:0000256" key="3">
    <source>
        <dbReference type="ARBA" id="ARBA00023242"/>
    </source>
</evidence>
<dbReference type="EMBL" id="BPLR01013786">
    <property type="protein sequence ID" value="GIY63787.1"/>
    <property type="molecule type" value="Genomic_DNA"/>
</dbReference>
<dbReference type="Proteomes" id="UP001054945">
    <property type="component" value="Unassembled WGS sequence"/>
</dbReference>
<keyword evidence="3 4" id="KW-0539">Nucleus</keyword>
<dbReference type="SMART" id="SM00339">
    <property type="entry name" value="FH"/>
    <property type="match status" value="1"/>
</dbReference>
<comment type="subcellular location">
    <subcellularLocation>
        <location evidence="1 4">Nucleus</location>
    </subcellularLocation>
</comment>
<dbReference type="PRINTS" id="PR00053">
    <property type="entry name" value="FORKHEAD"/>
</dbReference>
<dbReference type="InterPro" id="IPR001766">
    <property type="entry name" value="Fork_head_dom"/>
</dbReference>
<gene>
    <name evidence="7" type="primary">SGF1</name>
    <name evidence="7" type="ORF">CEXT_9331</name>
</gene>